<evidence type="ECO:0000313" key="2">
    <source>
        <dbReference type="Proteomes" id="UP000664317"/>
    </source>
</evidence>
<name>A0ABS3C924_9BACT</name>
<comment type="caution">
    <text evidence="1">The sequence shown here is derived from an EMBL/GenBank/DDBJ whole genome shotgun (WGS) entry which is preliminary data.</text>
</comment>
<keyword evidence="2" id="KW-1185">Reference proteome</keyword>
<sequence>MAKVVKSLSITTPILFAFPFKSEWAQTPIDLNKPLNSGDWDDAGTLKFTRGVVLAKNDAKFLYLALDLTEDHGNDAGTNDYFWLSFDVNRDRAITSNKDVNYGLYPGQPNKLGKQFYLGPASWTGLQPDPSLSEVRQEFGTSSNSSSSHRIWKFRIDLAEINVALSWPLSTPYTYFGFRVKSSNPGFTTDFPGNFYKDFSKLRQLILSRKPVIPPADLGPLVGSVGLIPTTKINASGRATTDAGYFVFVQNAAFGGTLNLIGNRIKMQQLWSGDVKKYKVEITPPGGSPQKLISNWSNYRWNGSTYVLESFAASALGFYELANPSNDYSIDDLLIQFPTAALLPGLYHISVTFYKRILNVDVAQETQTMKLYIDNHLPAINIDSIKHGRSEVSACAIETIGPAPDGLSFKITGHDPEGNLRQVSFAATYGSGQSTGIYSESYEPSKGNWQGFVSKTIPESGNWRPPQSCAYSFIVTAWARTTNGYGYIGHNSTHRNLTLLLG</sequence>
<dbReference type="EMBL" id="JAFKCT010000006">
    <property type="protein sequence ID" value="MBN7812094.1"/>
    <property type="molecule type" value="Genomic_DNA"/>
</dbReference>
<dbReference type="RefSeq" id="WP_206578877.1">
    <property type="nucleotide sequence ID" value="NZ_JAFKCT010000006.1"/>
</dbReference>
<reference evidence="1 2" key="1">
    <citation type="submission" date="2021-03" db="EMBL/GenBank/DDBJ databases">
        <title>novel species isolated from a fishpond in China.</title>
        <authorList>
            <person name="Lu H."/>
            <person name="Cai Z."/>
        </authorList>
    </citation>
    <scope>NUCLEOTIDE SEQUENCE [LARGE SCALE GENOMIC DNA]</scope>
    <source>
        <strain evidence="1 2">H41</strain>
    </source>
</reference>
<accession>A0ABS3C924</accession>
<organism evidence="1 2">
    <name type="scientific">Algoriphagus oliviformis</name>
    <dbReference type="NCBI Taxonomy" id="2811231"/>
    <lineage>
        <taxon>Bacteria</taxon>
        <taxon>Pseudomonadati</taxon>
        <taxon>Bacteroidota</taxon>
        <taxon>Cytophagia</taxon>
        <taxon>Cytophagales</taxon>
        <taxon>Cyclobacteriaceae</taxon>
        <taxon>Algoriphagus</taxon>
    </lineage>
</organism>
<proteinExistence type="predicted"/>
<evidence type="ECO:0000313" key="1">
    <source>
        <dbReference type="EMBL" id="MBN7812094.1"/>
    </source>
</evidence>
<protein>
    <recommendedName>
        <fullName evidence="3">Carbohydrate family 9 binding domain-like</fullName>
    </recommendedName>
</protein>
<evidence type="ECO:0008006" key="3">
    <source>
        <dbReference type="Google" id="ProtNLM"/>
    </source>
</evidence>
<gene>
    <name evidence="1" type="ORF">J0A68_14165</name>
</gene>
<dbReference type="Proteomes" id="UP000664317">
    <property type="component" value="Unassembled WGS sequence"/>
</dbReference>